<dbReference type="GO" id="GO:0005634">
    <property type="term" value="C:nucleus"/>
    <property type="evidence" value="ECO:0007669"/>
    <property type="project" value="UniProtKB-SubCell"/>
</dbReference>
<gene>
    <name evidence="7" type="primary">RNA14</name>
    <name evidence="7" type="ORF">OC842_001903</name>
</gene>
<evidence type="ECO:0000313" key="7">
    <source>
        <dbReference type="EMBL" id="KAK0536636.1"/>
    </source>
</evidence>
<evidence type="ECO:0000256" key="4">
    <source>
        <dbReference type="SAM" id="Coils"/>
    </source>
</evidence>
<dbReference type="Pfam" id="PF05843">
    <property type="entry name" value="Suf"/>
    <property type="match status" value="1"/>
</dbReference>
<comment type="caution">
    <text evidence="7">The sequence shown here is derived from an EMBL/GenBank/DDBJ whole genome shotgun (WGS) entry which is preliminary data.</text>
</comment>
<feature type="compositionally biased region" description="Basic and acidic residues" evidence="5">
    <location>
        <begin position="784"/>
        <end position="795"/>
    </location>
</feature>
<dbReference type="SUPFAM" id="SSF48452">
    <property type="entry name" value="TPR-like"/>
    <property type="match status" value="2"/>
</dbReference>
<evidence type="ECO:0000256" key="3">
    <source>
        <dbReference type="RuleBase" id="RU369035"/>
    </source>
</evidence>
<keyword evidence="2 3" id="KW-0539">Nucleus</keyword>
<evidence type="ECO:0000313" key="8">
    <source>
        <dbReference type="Proteomes" id="UP001176521"/>
    </source>
</evidence>
<evidence type="ECO:0000256" key="5">
    <source>
        <dbReference type="SAM" id="MobiDB-lite"/>
    </source>
</evidence>
<evidence type="ECO:0000256" key="1">
    <source>
        <dbReference type="ARBA" id="ARBA00022737"/>
    </source>
</evidence>
<dbReference type="GO" id="GO:0005737">
    <property type="term" value="C:cytoplasm"/>
    <property type="evidence" value="ECO:0007669"/>
    <property type="project" value="UniProtKB-SubCell"/>
</dbReference>
<name>A0AAN6GIY8_9BASI</name>
<dbReference type="GO" id="GO:0003729">
    <property type="term" value="F:mRNA binding"/>
    <property type="evidence" value="ECO:0007669"/>
    <property type="project" value="TreeGrafter"/>
</dbReference>
<dbReference type="PANTHER" id="PTHR19980">
    <property type="entry name" value="RNA CLEAVAGE STIMULATION FACTOR"/>
    <property type="match status" value="1"/>
</dbReference>
<evidence type="ECO:0000256" key="2">
    <source>
        <dbReference type="ARBA" id="ARBA00023242"/>
    </source>
</evidence>
<feature type="compositionally biased region" description="Low complexity" evidence="5">
    <location>
        <begin position="127"/>
        <end position="149"/>
    </location>
</feature>
<proteinExistence type="predicted"/>
<feature type="compositionally biased region" description="Low complexity" evidence="5">
    <location>
        <begin position="14"/>
        <end position="26"/>
    </location>
</feature>
<feature type="compositionally biased region" description="Low complexity" evidence="5">
    <location>
        <begin position="66"/>
        <end position="86"/>
    </location>
</feature>
<sequence>MPDEVAAQANSGGDAAQATAQQEAAAPAPPASAPDTAPSASASEPAPVTAPDAAVASAGAGGDAAGSGQETQQPVAQPAAEAAAPQEEMHGGAAPPASEPAPAPVSANGNPGTVDVEMKTIPPPAPAASEAPAALPAVAAPSSSSQAPSRHLSGEELYRAHLAEEPRDPETWLKLLDAVLTRGNLDEIRKVYDDFFQIFPTAEKQWVAYLDLELAHSNFAQVESLFARCLRNTPSMELWRFYLSYTRRVNPLPPITGGTDAAEETPREKTRRTIEAAYEFCLSYIGREKDSGNIWMEYIHFIKEREVRAVYKEGQKMDDLRRVYHRALAIPLNNIEIIWRDYDQWESSLNKVTAKKFLGDRSAAYMTARSALRELHSLVDHLHRPALPRLPAWFATHLPNAAYYDVDRDRDLAEDWKKYLSWEAKNPLRIDEPATLQARVIGAYKRAMMTMRFYPEIWYSASSYCASVGRSDEAVEWLRDGMKACPGSFLLSFAFVDLQEGRKQTSECSSVLDALLQVVHSKIDNRLADVAAQCAAIDAEGTAARAALLEAKRKTGAVEDLAGEERELERQQEEKRTERKRVIEAEARPETDELKESAALIWIKHMQFLRRTEGIRSTRALFGKARKSPYCTWQVWEANALIEYHCSKDKNVATKVFELALKTFGEDEAFVTRYLEFLITINDDSNARALLERVIPTFPPERARPIWDRWAEYEYAFGDLESIQKMESRLAETYPDEPAIKRFLDRNTYMDLDVISVRDMGYQPLLPGANAAERAVAATRDLGDEQHLQHGDGKVGGRRARGAVGGGGNGYGAELDELGSGAPSLKRPRLGRDSASPAPGAGGGLGPAGDRRVSAGLKGKGKRDDSPGVQDQRAGIVERPTTFQVPIPEPVLFFMDILPRVDLFDGPRLNEHDMIDCILSMNVPLPPPTAPAAMSGGARGGIRGRKRGGFGRRF</sequence>
<dbReference type="SMART" id="SM00386">
    <property type="entry name" value="HAT"/>
    <property type="match status" value="6"/>
</dbReference>
<comment type="function">
    <text evidence="3">Component of the cleavage factor IA (CFIA) complex, which is involved in the endonucleolytic cleavage during polyadenylation-dependent pre-mRNA 3'-end formation.</text>
</comment>
<protein>
    <recommendedName>
        <fullName evidence="3">mRNA 3'-end-processing protein RNA14</fullName>
    </recommendedName>
</protein>
<reference evidence="7" key="1">
    <citation type="journal article" date="2023" name="PhytoFront">
        <title>Draft Genome Resources of Seven Strains of Tilletia horrida, Causal Agent of Kernel Smut of Rice.</title>
        <authorList>
            <person name="Khanal S."/>
            <person name="Antony Babu S."/>
            <person name="Zhou X.G."/>
        </authorList>
    </citation>
    <scope>NUCLEOTIDE SEQUENCE</scope>
    <source>
        <strain evidence="7">TX3</strain>
    </source>
</reference>
<keyword evidence="8" id="KW-1185">Reference proteome</keyword>
<dbReference type="InterPro" id="IPR011990">
    <property type="entry name" value="TPR-like_helical_dom_sf"/>
</dbReference>
<dbReference type="PANTHER" id="PTHR19980:SF0">
    <property type="entry name" value="CLEAVAGE STIMULATION FACTOR SUBUNIT 3"/>
    <property type="match status" value="1"/>
</dbReference>
<feature type="region of interest" description="Disordered" evidence="5">
    <location>
        <begin position="784"/>
        <end position="875"/>
    </location>
</feature>
<dbReference type="InterPro" id="IPR003107">
    <property type="entry name" value="HAT"/>
</dbReference>
<organism evidence="7 8">
    <name type="scientific">Tilletia horrida</name>
    <dbReference type="NCBI Taxonomy" id="155126"/>
    <lineage>
        <taxon>Eukaryota</taxon>
        <taxon>Fungi</taxon>
        <taxon>Dikarya</taxon>
        <taxon>Basidiomycota</taxon>
        <taxon>Ustilaginomycotina</taxon>
        <taxon>Exobasidiomycetes</taxon>
        <taxon>Tilletiales</taxon>
        <taxon>Tilletiaceae</taxon>
        <taxon>Tilletia</taxon>
    </lineage>
</organism>
<feature type="compositionally biased region" description="Basic residues" evidence="5">
    <location>
        <begin position="942"/>
        <end position="954"/>
    </location>
</feature>
<dbReference type="InterPro" id="IPR008847">
    <property type="entry name" value="Suf"/>
</dbReference>
<feature type="domain" description="Suppressor of forked" evidence="6">
    <location>
        <begin position="158"/>
        <end position="759"/>
    </location>
</feature>
<keyword evidence="3" id="KW-0507">mRNA processing</keyword>
<evidence type="ECO:0000259" key="6">
    <source>
        <dbReference type="Pfam" id="PF05843"/>
    </source>
</evidence>
<dbReference type="Gene3D" id="1.25.40.1040">
    <property type="match status" value="1"/>
</dbReference>
<dbReference type="EMBL" id="JAPDMQ010000073">
    <property type="protein sequence ID" value="KAK0536636.1"/>
    <property type="molecule type" value="Genomic_DNA"/>
</dbReference>
<feature type="coiled-coil region" evidence="4">
    <location>
        <begin position="554"/>
        <end position="588"/>
    </location>
</feature>
<feature type="compositionally biased region" description="Low complexity" evidence="5">
    <location>
        <begin position="33"/>
        <end position="58"/>
    </location>
</feature>
<keyword evidence="1" id="KW-0677">Repeat</keyword>
<accession>A0AAN6GIY8</accession>
<keyword evidence="3" id="KW-0963">Cytoplasm</keyword>
<keyword evidence="4" id="KW-0175">Coiled coil</keyword>
<feature type="region of interest" description="Disordered" evidence="5">
    <location>
        <begin position="931"/>
        <end position="954"/>
    </location>
</feature>
<dbReference type="Proteomes" id="UP001176521">
    <property type="component" value="Unassembled WGS sequence"/>
</dbReference>
<feature type="region of interest" description="Disordered" evidence="5">
    <location>
        <begin position="1"/>
        <end position="153"/>
    </location>
</feature>
<dbReference type="InterPro" id="IPR045243">
    <property type="entry name" value="Rna14-like"/>
</dbReference>
<comment type="subcellular location">
    <subcellularLocation>
        <location evidence="3">Nucleus</location>
    </subcellularLocation>
    <subcellularLocation>
        <location evidence="3">Cytoplasm</location>
    </subcellularLocation>
    <text evidence="3">Nucleus and/or cytoplasm.</text>
</comment>
<dbReference type="AlphaFoldDB" id="A0AAN6GIY8"/>
<dbReference type="GO" id="GO:0180010">
    <property type="term" value="P:co-transcriptional mRNA 3'-end processing, cleavage and polyadenylation pathway"/>
    <property type="evidence" value="ECO:0007669"/>
    <property type="project" value="UniProtKB-UniRule"/>
</dbReference>